<keyword evidence="17" id="KW-1185">Reference proteome</keyword>
<evidence type="ECO:0000256" key="6">
    <source>
        <dbReference type="ARBA" id="ARBA00022833"/>
    </source>
</evidence>
<evidence type="ECO:0000259" key="15">
    <source>
        <dbReference type="Pfam" id="PF16916"/>
    </source>
</evidence>
<accession>A0AAN9VBL1</accession>
<dbReference type="EMBL" id="JAZDUA010000409">
    <property type="protein sequence ID" value="KAK7792976.1"/>
    <property type="molecule type" value="Genomic_DNA"/>
</dbReference>
<dbReference type="GO" id="GO:0005385">
    <property type="term" value="F:zinc ion transmembrane transporter activity"/>
    <property type="evidence" value="ECO:0007669"/>
    <property type="project" value="UniProtKB-ARBA"/>
</dbReference>
<dbReference type="SUPFAM" id="SSF161111">
    <property type="entry name" value="Cation efflux protein transmembrane domain-like"/>
    <property type="match status" value="1"/>
</dbReference>
<protein>
    <recommendedName>
        <fullName evidence="18">Zinc transporter</fullName>
    </recommendedName>
</protein>
<evidence type="ECO:0008006" key="18">
    <source>
        <dbReference type="Google" id="ProtNLM"/>
    </source>
</evidence>
<dbReference type="GO" id="GO:0010043">
    <property type="term" value="P:response to zinc ion"/>
    <property type="evidence" value="ECO:0007669"/>
    <property type="project" value="TreeGrafter"/>
</dbReference>
<name>A0AAN9VBL1_9ORTH</name>
<dbReference type="InterPro" id="IPR058533">
    <property type="entry name" value="Cation_efflux_TM"/>
</dbReference>
<dbReference type="Pfam" id="PF16916">
    <property type="entry name" value="ZT_dimer"/>
    <property type="match status" value="1"/>
</dbReference>
<dbReference type="InterPro" id="IPR002524">
    <property type="entry name" value="Cation_efflux"/>
</dbReference>
<evidence type="ECO:0000256" key="7">
    <source>
        <dbReference type="ARBA" id="ARBA00022906"/>
    </source>
</evidence>
<evidence type="ECO:0000256" key="2">
    <source>
        <dbReference type="ARBA" id="ARBA00008873"/>
    </source>
</evidence>
<sequence>MAKYFDDSTTCEQHTGLVNLLSDDNEPIPTLSTLGPTADEPATFCVRCRSLSNASSNYPNDVDAGTREWINNLEDDVKCETVGNGYHPPSCGDGADLPLLARTESSALLHSSCWREVETSHCHSATSVSSPQSTAAWKQLLTATFLCLIFMVAEVVGGYLAGSLAVQTDAAHLLSDLAGFGGSLLAMWLVRRPPSRRLTYGWARAEPLAALASVLLLWTVTIAVGGVAVHRLLVGDYKINADTMMVVSGLGVIINIVMGLALHGGCSGLKSSHHGHSHGVQIRTPSTSTNDGCETSVSRNINVRAAVIHVVGDLVQSIGVFIAAVLIKFCPSARWADPACTLLCCILVLGTSIGVARDAVIVLLEACPSIPALQPAALVMRLRSVEGIRGIHDLHVWSLTPGQSALTAHLIIDSAVDHETVLRKAQKVLRGLPELEHITLQVSNGSTS</sequence>
<feature type="transmembrane region" description="Helical" evidence="13">
    <location>
        <begin position="140"/>
        <end position="161"/>
    </location>
</feature>
<reference evidence="16 17" key="1">
    <citation type="submission" date="2024-03" db="EMBL/GenBank/DDBJ databases">
        <title>The genome assembly and annotation of the cricket Gryllus longicercus Weissman &amp; Gray.</title>
        <authorList>
            <person name="Szrajer S."/>
            <person name="Gray D."/>
            <person name="Ylla G."/>
        </authorList>
    </citation>
    <scope>NUCLEOTIDE SEQUENCE [LARGE SCALE GENOMIC DNA]</scope>
    <source>
        <strain evidence="16">DAG 2021-001</strain>
        <tissue evidence="16">Whole body minus gut</tissue>
    </source>
</reference>
<evidence type="ECO:0000256" key="11">
    <source>
        <dbReference type="ARBA" id="ARBA00023329"/>
    </source>
</evidence>
<evidence type="ECO:0000313" key="17">
    <source>
        <dbReference type="Proteomes" id="UP001378592"/>
    </source>
</evidence>
<dbReference type="InterPro" id="IPR027469">
    <property type="entry name" value="Cation_efflux_TMD_sf"/>
</dbReference>
<keyword evidence="4 13" id="KW-0812">Transmembrane</keyword>
<evidence type="ECO:0000256" key="8">
    <source>
        <dbReference type="ARBA" id="ARBA00022989"/>
    </source>
</evidence>
<keyword evidence="3" id="KW-0813">Transport</keyword>
<comment type="similarity">
    <text evidence="2">Belongs to the cation diffusion facilitator (CDF) transporter (TC 2.A.4) family. SLC30A subfamily.</text>
</comment>
<evidence type="ECO:0000259" key="14">
    <source>
        <dbReference type="Pfam" id="PF01545"/>
    </source>
</evidence>
<keyword evidence="10 13" id="KW-0472">Membrane</keyword>
<evidence type="ECO:0000256" key="10">
    <source>
        <dbReference type="ARBA" id="ARBA00023136"/>
    </source>
</evidence>
<evidence type="ECO:0000256" key="3">
    <source>
        <dbReference type="ARBA" id="ARBA00022448"/>
    </source>
</evidence>
<dbReference type="GO" id="GO:0005886">
    <property type="term" value="C:plasma membrane"/>
    <property type="evidence" value="ECO:0007669"/>
    <property type="project" value="TreeGrafter"/>
</dbReference>
<dbReference type="GO" id="GO:0030658">
    <property type="term" value="C:transport vesicle membrane"/>
    <property type="evidence" value="ECO:0007669"/>
    <property type="project" value="UniProtKB-SubCell"/>
</dbReference>
<feature type="domain" description="Cation efflux protein cytoplasmic" evidence="15">
    <location>
        <begin position="381"/>
        <end position="442"/>
    </location>
</feature>
<comment type="subcellular location">
    <subcellularLocation>
        <location evidence="1">Cytoplasmic vesicle</location>
        <location evidence="1">Secretory vesicle membrane</location>
        <topology evidence="1">Multi-pass membrane protein</topology>
    </subcellularLocation>
</comment>
<dbReference type="Pfam" id="PF01545">
    <property type="entry name" value="Cation_efflux"/>
    <property type="match status" value="1"/>
</dbReference>
<feature type="transmembrane region" description="Helical" evidence="13">
    <location>
        <begin position="210"/>
        <end position="233"/>
    </location>
</feature>
<dbReference type="AlphaFoldDB" id="A0AAN9VBL1"/>
<dbReference type="InterPro" id="IPR027470">
    <property type="entry name" value="Cation_efflux_CTD"/>
</dbReference>
<feature type="domain" description="Cation efflux protein transmembrane" evidence="14">
    <location>
        <begin position="141"/>
        <end position="364"/>
    </location>
</feature>
<evidence type="ECO:0000256" key="9">
    <source>
        <dbReference type="ARBA" id="ARBA00023065"/>
    </source>
</evidence>
<gene>
    <name evidence="16" type="ORF">R5R35_007619</name>
</gene>
<dbReference type="SUPFAM" id="SSF160240">
    <property type="entry name" value="Cation efflux protein cytoplasmic domain-like"/>
    <property type="match status" value="1"/>
</dbReference>
<dbReference type="InterPro" id="IPR036837">
    <property type="entry name" value="Cation_efflux_CTD_sf"/>
</dbReference>
<dbReference type="NCBIfam" id="TIGR01297">
    <property type="entry name" value="CDF"/>
    <property type="match status" value="1"/>
</dbReference>
<keyword evidence="5" id="KW-0479">Metal-binding</keyword>
<proteinExistence type="inferred from homology"/>
<evidence type="ECO:0000256" key="12">
    <source>
        <dbReference type="ARBA" id="ARBA00048349"/>
    </source>
</evidence>
<dbReference type="FunFam" id="1.20.1510.10:FF:000002">
    <property type="entry name" value="zinc transporter 3 isoform X1"/>
    <property type="match status" value="1"/>
</dbReference>
<dbReference type="Gene3D" id="1.20.1510.10">
    <property type="entry name" value="Cation efflux protein transmembrane domain"/>
    <property type="match status" value="1"/>
</dbReference>
<evidence type="ECO:0000313" key="16">
    <source>
        <dbReference type="EMBL" id="KAK7792976.1"/>
    </source>
</evidence>
<feature type="transmembrane region" description="Helical" evidence="13">
    <location>
        <begin position="173"/>
        <end position="190"/>
    </location>
</feature>
<dbReference type="PANTHER" id="PTHR11562">
    <property type="entry name" value="CATION EFFLUX PROTEIN/ ZINC TRANSPORTER"/>
    <property type="match status" value="1"/>
</dbReference>
<keyword evidence="11" id="KW-0968">Cytoplasmic vesicle</keyword>
<feature type="transmembrane region" description="Helical" evidence="13">
    <location>
        <begin position="306"/>
        <end position="327"/>
    </location>
</feature>
<dbReference type="GO" id="GO:0046872">
    <property type="term" value="F:metal ion binding"/>
    <property type="evidence" value="ECO:0007669"/>
    <property type="project" value="UniProtKB-KW"/>
</dbReference>
<evidence type="ECO:0000256" key="4">
    <source>
        <dbReference type="ARBA" id="ARBA00022692"/>
    </source>
</evidence>
<organism evidence="16 17">
    <name type="scientific">Gryllus longicercus</name>
    <dbReference type="NCBI Taxonomy" id="2509291"/>
    <lineage>
        <taxon>Eukaryota</taxon>
        <taxon>Metazoa</taxon>
        <taxon>Ecdysozoa</taxon>
        <taxon>Arthropoda</taxon>
        <taxon>Hexapoda</taxon>
        <taxon>Insecta</taxon>
        <taxon>Pterygota</taxon>
        <taxon>Neoptera</taxon>
        <taxon>Polyneoptera</taxon>
        <taxon>Orthoptera</taxon>
        <taxon>Ensifera</taxon>
        <taxon>Gryllidea</taxon>
        <taxon>Grylloidea</taxon>
        <taxon>Gryllidae</taxon>
        <taxon>Gryllinae</taxon>
        <taxon>Gryllus</taxon>
    </lineage>
</organism>
<comment type="catalytic activity">
    <reaction evidence="12">
        <text>Zn(2+)(in) + 2 H(+)(out) = Zn(2+)(out) + 2 H(+)(in)</text>
        <dbReference type="Rhea" id="RHEA:72627"/>
        <dbReference type="ChEBI" id="CHEBI:15378"/>
        <dbReference type="ChEBI" id="CHEBI:29105"/>
    </reaction>
</comment>
<dbReference type="PANTHER" id="PTHR11562:SF84">
    <property type="entry name" value="LD05335P"/>
    <property type="match status" value="1"/>
</dbReference>
<keyword evidence="6" id="KW-0862">Zinc</keyword>
<keyword evidence="9" id="KW-0406">Ion transport</keyword>
<keyword evidence="7" id="KW-0864">Zinc transport</keyword>
<evidence type="ECO:0000256" key="5">
    <source>
        <dbReference type="ARBA" id="ARBA00022723"/>
    </source>
</evidence>
<evidence type="ECO:0000256" key="13">
    <source>
        <dbReference type="SAM" id="Phobius"/>
    </source>
</evidence>
<evidence type="ECO:0000256" key="1">
    <source>
        <dbReference type="ARBA" id="ARBA00004638"/>
    </source>
</evidence>
<dbReference type="Proteomes" id="UP001378592">
    <property type="component" value="Unassembled WGS sequence"/>
</dbReference>
<dbReference type="InterPro" id="IPR050681">
    <property type="entry name" value="CDF/SLC30A"/>
</dbReference>
<comment type="caution">
    <text evidence="16">The sequence shown here is derived from an EMBL/GenBank/DDBJ whole genome shotgun (WGS) entry which is preliminary data.</text>
</comment>
<feature type="transmembrane region" description="Helical" evidence="13">
    <location>
        <begin position="245"/>
        <end position="264"/>
    </location>
</feature>
<keyword evidence="8 13" id="KW-1133">Transmembrane helix</keyword>